<feature type="signal peptide" evidence="2">
    <location>
        <begin position="1"/>
        <end position="27"/>
    </location>
</feature>
<comment type="caution">
    <text evidence="4">The sequence shown here is derived from an EMBL/GenBank/DDBJ whole genome shotgun (WGS) entry which is preliminary data.</text>
</comment>
<dbReference type="PANTHER" id="PTHR47245:SF2">
    <property type="entry name" value="PEPTIDYL-PROLYL CIS-TRANS ISOMERASE HP_0175-RELATED"/>
    <property type="match status" value="1"/>
</dbReference>
<dbReference type="InterPro" id="IPR046357">
    <property type="entry name" value="PPIase_dom_sf"/>
</dbReference>
<sequence length="467" mass="52223">MTKQKHIPSTVLVITITALSLSGCSLSNDQKAPTEQVKATYQIIATTANQDMSMQDIKPIIDYRAKVKKLRSINSEVVDNTLVLTGDTSELTPVIAEKMTEINQLSIGEKRKNFTGEEITRKKTYNEGQKDSMNRAYEEAKESPDSFDDVVTTYSENTNLIDKSVHDFQTGKGLQREIADTLFATGTGSITKLVTTSNMLWFAKVLDRKEHEEITAQHILISYIGSKAQNPYLHRTKSQAEKFMNEIKDTITPKNFSAKARELSDDASNSGKGGSLGNFPRGVMSRAFEDAAFSAELNQVVGPVETEFGWHFILVTKKESVPFVKYQDIVRFLKPLTPESGYVPVLHIGNKIHDIKPQVKSTPTEETTGSGSTTETKDYRLVITFNNEGRQMLLDFAKSHKDLSNFALMIDNAPYWKLTSDDQITSDGTLVLQGELTEEQVRSFEAEMKSYSLPTGIQLIDFQVIQK</sequence>
<dbReference type="Proteomes" id="UP000177614">
    <property type="component" value="Unassembled WGS sequence"/>
</dbReference>
<dbReference type="InterPro" id="IPR000297">
    <property type="entry name" value="PPIase_PpiC"/>
</dbReference>
<evidence type="ECO:0000256" key="2">
    <source>
        <dbReference type="SAM" id="SignalP"/>
    </source>
</evidence>
<feature type="domain" description="PpiC" evidence="3">
    <location>
        <begin position="211"/>
        <end position="317"/>
    </location>
</feature>
<dbReference type="AlphaFoldDB" id="A0A1F4XID0"/>
<dbReference type="PROSITE" id="PS51257">
    <property type="entry name" value="PROKAR_LIPOPROTEIN"/>
    <property type="match status" value="1"/>
</dbReference>
<reference evidence="4 5" key="1">
    <citation type="journal article" date="2016" name="Nat. Commun.">
        <title>Thousands of microbial genomes shed light on interconnected biogeochemical processes in an aquifer system.</title>
        <authorList>
            <person name="Anantharaman K."/>
            <person name="Brown C.T."/>
            <person name="Hug L.A."/>
            <person name="Sharon I."/>
            <person name="Castelle C.J."/>
            <person name="Probst A.J."/>
            <person name="Thomas B.C."/>
            <person name="Singh A."/>
            <person name="Wilkins M.J."/>
            <person name="Karaoz U."/>
            <person name="Brodie E.L."/>
            <person name="Williams K.H."/>
            <person name="Hubbard S.S."/>
            <person name="Banfield J.F."/>
        </authorList>
    </citation>
    <scope>NUCLEOTIDE SEQUENCE [LARGE SCALE GENOMIC DNA]</scope>
</reference>
<dbReference type="PROSITE" id="PS50198">
    <property type="entry name" value="PPIC_PPIASE_2"/>
    <property type="match status" value="1"/>
</dbReference>
<dbReference type="GO" id="GO:0003755">
    <property type="term" value="F:peptidyl-prolyl cis-trans isomerase activity"/>
    <property type="evidence" value="ECO:0007669"/>
    <property type="project" value="UniProtKB-KW"/>
</dbReference>
<name>A0A1F4XID0_9BACT</name>
<dbReference type="Gene3D" id="3.10.50.40">
    <property type="match status" value="2"/>
</dbReference>
<dbReference type="PANTHER" id="PTHR47245">
    <property type="entry name" value="PEPTIDYLPROLYL ISOMERASE"/>
    <property type="match status" value="1"/>
</dbReference>
<proteinExistence type="predicted"/>
<keyword evidence="1" id="KW-0697">Rotamase</keyword>
<evidence type="ECO:0000313" key="5">
    <source>
        <dbReference type="Proteomes" id="UP000177614"/>
    </source>
</evidence>
<keyword evidence="2" id="KW-0732">Signal</keyword>
<dbReference type="Pfam" id="PF13616">
    <property type="entry name" value="Rotamase_3"/>
    <property type="match status" value="1"/>
</dbReference>
<organism evidence="4 5">
    <name type="scientific">Candidatus Abawacabacteria bacterium RBG_16_42_10</name>
    <dbReference type="NCBI Taxonomy" id="1817814"/>
    <lineage>
        <taxon>Bacteria</taxon>
        <taxon>Candidatus Abawacaibacteriota</taxon>
    </lineage>
</organism>
<evidence type="ECO:0000259" key="3">
    <source>
        <dbReference type="PROSITE" id="PS50198"/>
    </source>
</evidence>
<evidence type="ECO:0000256" key="1">
    <source>
        <dbReference type="PROSITE-ProRule" id="PRU00278"/>
    </source>
</evidence>
<protein>
    <recommendedName>
        <fullName evidence="3">PpiC domain-containing protein</fullName>
    </recommendedName>
</protein>
<dbReference type="SUPFAM" id="SSF54534">
    <property type="entry name" value="FKBP-like"/>
    <property type="match status" value="2"/>
</dbReference>
<accession>A0A1F4XID0</accession>
<evidence type="ECO:0000313" key="4">
    <source>
        <dbReference type="EMBL" id="OGC81485.1"/>
    </source>
</evidence>
<dbReference type="EMBL" id="MEWR01000026">
    <property type="protein sequence ID" value="OGC81485.1"/>
    <property type="molecule type" value="Genomic_DNA"/>
</dbReference>
<gene>
    <name evidence="4" type="ORF">A2V81_01215</name>
</gene>
<dbReference type="STRING" id="1817814.A2V81_01215"/>
<keyword evidence="1" id="KW-0413">Isomerase</keyword>
<feature type="chain" id="PRO_5009515343" description="PpiC domain-containing protein" evidence="2">
    <location>
        <begin position="28"/>
        <end position="467"/>
    </location>
</feature>
<dbReference type="InterPro" id="IPR050245">
    <property type="entry name" value="PrsA_foldase"/>
</dbReference>